<evidence type="ECO:0000313" key="3">
    <source>
        <dbReference type="EMBL" id="MCI27180.1"/>
    </source>
</evidence>
<dbReference type="SUPFAM" id="SSF49503">
    <property type="entry name" value="Cupredoxins"/>
    <property type="match status" value="1"/>
</dbReference>
<dbReference type="Proteomes" id="UP000265520">
    <property type="component" value="Unassembled WGS sequence"/>
</dbReference>
<sequence>MINTTRTIRLQNSAPTINGKQRYAVNSVSFIPADTPLKLADYFKIQGVFSLGSISDNPTGGGGYLQTSVMAADFRGFVEVVFENPEDTLQSWHIDGHSFFVVG</sequence>
<comment type="caution">
    <text evidence="3">The sequence shown here is derived from an EMBL/GenBank/DDBJ whole genome shotgun (WGS) entry which is preliminary data.</text>
</comment>
<dbReference type="GO" id="GO:0005507">
    <property type="term" value="F:copper ion binding"/>
    <property type="evidence" value="ECO:0007669"/>
    <property type="project" value="InterPro"/>
</dbReference>
<feature type="domain" description="Plastocyanin-like" evidence="2">
    <location>
        <begin position="34"/>
        <end position="103"/>
    </location>
</feature>
<evidence type="ECO:0000259" key="2">
    <source>
        <dbReference type="Pfam" id="PF07731"/>
    </source>
</evidence>
<dbReference type="GO" id="GO:0016491">
    <property type="term" value="F:oxidoreductase activity"/>
    <property type="evidence" value="ECO:0007669"/>
    <property type="project" value="InterPro"/>
</dbReference>
<comment type="similarity">
    <text evidence="1">Belongs to the multicopper oxidase family.</text>
</comment>
<reference evidence="3 4" key="1">
    <citation type="journal article" date="2018" name="Front. Plant Sci.">
        <title>Red Clover (Trifolium pratense) and Zigzag Clover (T. medium) - A Picture of Genomic Similarities and Differences.</title>
        <authorList>
            <person name="Dluhosova J."/>
            <person name="Istvanek J."/>
            <person name="Nedelnik J."/>
            <person name="Repkova J."/>
        </authorList>
    </citation>
    <scope>NUCLEOTIDE SEQUENCE [LARGE SCALE GENOMIC DNA]</scope>
    <source>
        <strain evidence="4">cv. 10/8</strain>
        <tissue evidence="3">Leaf</tissue>
    </source>
</reference>
<dbReference type="InterPro" id="IPR008972">
    <property type="entry name" value="Cupredoxin"/>
</dbReference>
<accession>A0A392QUB2</accession>
<dbReference type="EMBL" id="LXQA010157778">
    <property type="protein sequence ID" value="MCI27180.1"/>
    <property type="molecule type" value="Genomic_DNA"/>
</dbReference>
<protein>
    <submittedName>
        <fullName evidence="3">L-ascorbate oxidase</fullName>
    </submittedName>
</protein>
<dbReference type="InterPro" id="IPR011706">
    <property type="entry name" value="Cu-oxidase_C"/>
</dbReference>
<dbReference type="Gene3D" id="2.60.40.420">
    <property type="entry name" value="Cupredoxins - blue copper proteins"/>
    <property type="match status" value="1"/>
</dbReference>
<evidence type="ECO:0000256" key="1">
    <source>
        <dbReference type="ARBA" id="ARBA00010609"/>
    </source>
</evidence>
<dbReference type="AlphaFoldDB" id="A0A392QUB2"/>
<proteinExistence type="inferred from homology"/>
<keyword evidence="4" id="KW-1185">Reference proteome</keyword>
<dbReference type="Pfam" id="PF07731">
    <property type="entry name" value="Cu-oxidase_2"/>
    <property type="match status" value="1"/>
</dbReference>
<name>A0A392QUB2_9FABA</name>
<evidence type="ECO:0000313" key="4">
    <source>
        <dbReference type="Proteomes" id="UP000265520"/>
    </source>
</evidence>
<organism evidence="3 4">
    <name type="scientific">Trifolium medium</name>
    <dbReference type="NCBI Taxonomy" id="97028"/>
    <lineage>
        <taxon>Eukaryota</taxon>
        <taxon>Viridiplantae</taxon>
        <taxon>Streptophyta</taxon>
        <taxon>Embryophyta</taxon>
        <taxon>Tracheophyta</taxon>
        <taxon>Spermatophyta</taxon>
        <taxon>Magnoliopsida</taxon>
        <taxon>eudicotyledons</taxon>
        <taxon>Gunneridae</taxon>
        <taxon>Pentapetalae</taxon>
        <taxon>rosids</taxon>
        <taxon>fabids</taxon>
        <taxon>Fabales</taxon>
        <taxon>Fabaceae</taxon>
        <taxon>Papilionoideae</taxon>
        <taxon>50 kb inversion clade</taxon>
        <taxon>NPAAA clade</taxon>
        <taxon>Hologalegina</taxon>
        <taxon>IRL clade</taxon>
        <taxon>Trifolieae</taxon>
        <taxon>Trifolium</taxon>
    </lineage>
</organism>